<keyword evidence="4" id="KW-1185">Reference proteome</keyword>
<evidence type="ECO:0000259" key="2">
    <source>
        <dbReference type="Pfam" id="PF13731"/>
    </source>
</evidence>
<keyword evidence="1" id="KW-0732">Signal</keyword>
<name>A0ABW4E611_9LACO</name>
<feature type="signal peptide" evidence="1">
    <location>
        <begin position="1"/>
        <end position="27"/>
    </location>
</feature>
<feature type="chain" id="PRO_5046125994" evidence="1">
    <location>
        <begin position="28"/>
        <end position="222"/>
    </location>
</feature>
<dbReference type="EMBL" id="JBHTON010000028">
    <property type="protein sequence ID" value="MFD1485334.1"/>
    <property type="molecule type" value="Genomic_DNA"/>
</dbReference>
<gene>
    <name evidence="3" type="ORF">ACFQ5J_08840</name>
</gene>
<reference evidence="4" key="1">
    <citation type="journal article" date="2019" name="Int. J. Syst. Evol. Microbiol.">
        <title>The Global Catalogue of Microorganisms (GCM) 10K type strain sequencing project: providing services to taxonomists for standard genome sequencing and annotation.</title>
        <authorList>
            <consortium name="The Broad Institute Genomics Platform"/>
            <consortium name="The Broad Institute Genome Sequencing Center for Infectious Disease"/>
            <person name="Wu L."/>
            <person name="Ma J."/>
        </authorList>
    </citation>
    <scope>NUCLEOTIDE SEQUENCE [LARGE SCALE GENOMIC DNA]</scope>
    <source>
        <strain evidence="4">CCM 8903</strain>
    </source>
</reference>
<dbReference type="Proteomes" id="UP001597252">
    <property type="component" value="Unassembled WGS sequence"/>
</dbReference>
<dbReference type="Pfam" id="PF13731">
    <property type="entry name" value="WxL"/>
    <property type="match status" value="1"/>
</dbReference>
<feature type="domain" description="WxL" evidence="2">
    <location>
        <begin position="50"/>
        <end position="219"/>
    </location>
</feature>
<dbReference type="RefSeq" id="WP_125751423.1">
    <property type="nucleotide sequence ID" value="NZ_JBHTON010000028.1"/>
</dbReference>
<accession>A0ABW4E611</accession>
<comment type="caution">
    <text evidence="3">The sequence shown here is derived from an EMBL/GenBank/DDBJ whole genome shotgun (WGS) entry which is preliminary data.</text>
</comment>
<sequence>MKKTMFAGAVALALAATAAIAPLTVSAADGSATGTTTAEFSVVAGGGSTTPGGDNGTGTNADLWLVKAPDMHFSDGKVADIISGTDLTYVDGTVTNKTNDPAENADGALQVTDNRGTGAGWKLSANINQPTNGTTQLTGALDLVLKDVTSPNTATNAPVAASLTTDGNDVLVWNAAVGQGQGNNTASVDAATKFHIDANPSVTNGLYDATVTWTLAGTPDAN</sequence>
<proteinExistence type="predicted"/>
<evidence type="ECO:0000256" key="1">
    <source>
        <dbReference type="SAM" id="SignalP"/>
    </source>
</evidence>
<dbReference type="InterPro" id="IPR027994">
    <property type="entry name" value="WxL_dom"/>
</dbReference>
<evidence type="ECO:0000313" key="4">
    <source>
        <dbReference type="Proteomes" id="UP001597252"/>
    </source>
</evidence>
<protein>
    <submittedName>
        <fullName evidence="3">WxL domain-containing protein</fullName>
    </submittedName>
</protein>
<evidence type="ECO:0000313" key="3">
    <source>
        <dbReference type="EMBL" id="MFD1485334.1"/>
    </source>
</evidence>
<organism evidence="3 4">
    <name type="scientific">Lacticaseibacillus baoqingensis</name>
    <dbReference type="NCBI Taxonomy" id="2486013"/>
    <lineage>
        <taxon>Bacteria</taxon>
        <taxon>Bacillati</taxon>
        <taxon>Bacillota</taxon>
        <taxon>Bacilli</taxon>
        <taxon>Lactobacillales</taxon>
        <taxon>Lactobacillaceae</taxon>
        <taxon>Lacticaseibacillus</taxon>
    </lineage>
</organism>